<evidence type="ECO:0000259" key="2">
    <source>
        <dbReference type="PROSITE" id="PS50249"/>
    </source>
</evidence>
<dbReference type="InterPro" id="IPR037518">
    <property type="entry name" value="MPN"/>
</dbReference>
<organism evidence="3 4">
    <name type="scientific">Coccomyxa subellipsoidea</name>
    <dbReference type="NCBI Taxonomy" id="248742"/>
    <lineage>
        <taxon>Eukaryota</taxon>
        <taxon>Viridiplantae</taxon>
        <taxon>Chlorophyta</taxon>
        <taxon>core chlorophytes</taxon>
        <taxon>Trebouxiophyceae</taxon>
        <taxon>Trebouxiophyceae incertae sedis</taxon>
        <taxon>Coccomyxaceae</taxon>
        <taxon>Coccomyxa</taxon>
    </lineage>
</organism>
<dbReference type="InterPro" id="IPR040843">
    <property type="entry name" value="RAMA"/>
</dbReference>
<comment type="caution">
    <text evidence="3">The sequence shown here is derived from an EMBL/GenBank/DDBJ whole genome shotgun (WGS) entry which is preliminary data.</text>
</comment>
<evidence type="ECO:0000256" key="1">
    <source>
        <dbReference type="SAM" id="MobiDB-lite"/>
    </source>
</evidence>
<dbReference type="InterPro" id="IPR050242">
    <property type="entry name" value="JAMM_MPN+_peptidase_M67A"/>
</dbReference>
<feature type="compositionally biased region" description="Pro residues" evidence="1">
    <location>
        <begin position="85"/>
        <end position="106"/>
    </location>
</feature>
<dbReference type="EMBL" id="JALJOT010000004">
    <property type="protein sequence ID" value="KAK9915636.1"/>
    <property type="molecule type" value="Genomic_DNA"/>
</dbReference>
<feature type="region of interest" description="Disordered" evidence="1">
    <location>
        <begin position="1"/>
        <end position="122"/>
    </location>
</feature>
<feature type="domain" description="MPN" evidence="2">
    <location>
        <begin position="364"/>
        <end position="510"/>
    </location>
</feature>
<proteinExistence type="predicted"/>
<feature type="region of interest" description="Disordered" evidence="1">
    <location>
        <begin position="253"/>
        <end position="330"/>
    </location>
</feature>
<name>A0ABR2YVD9_9CHLO</name>
<protein>
    <recommendedName>
        <fullName evidence="2">MPN domain-containing protein</fullName>
    </recommendedName>
</protein>
<evidence type="ECO:0000313" key="3">
    <source>
        <dbReference type="EMBL" id="KAK9915636.1"/>
    </source>
</evidence>
<dbReference type="Proteomes" id="UP001491310">
    <property type="component" value="Unassembled WGS sequence"/>
</dbReference>
<sequence length="667" mass="72603">MDEIGLQEDDQRDFSWSRHYPGDEGYIDTKVVAGSSGVAIPGDKLPRTAAPAEPTVKQPAEADGKPAPFLEHAELPGSYHHAQPPIRPDQPSPEPPAAVSRPPVPSSAPAEDDGSGTDTDEDGELIAKARQKALLERQRAAAAKKRGPGTGKPRAGGGITLRLLIDEGILQPGDNVLSVEYKSSMTYASLESDGRISCLVQGQHLTFESPSAFSIYLKRLVNPARKADDGWKTVKCNGRFLEQYKLELARRRFGKPEEDSAGASAPEVPEPKRPRLTVNGGQSESNLGRSTSGMQSSRQQSPRVVPSAPNGYSAENNEYLKSRPKRQIKPPARINSYEEEHQMVPSTPYKGPVCGGSPSCQPFRVLVAPAAQLMMDFHAHLSTSEVIGILGGSWDQQSLTVRVLRALPVQEIPTEDGSINVEMDPEDQFRAVQRIAEAKLSCVGWYHSHPHFPAQPSIIDIKNQVVQQQQFRKGDGMETYVAAIVAPYDDQLPGNASQVTWFHVAHESSRIPSPDEDPLQAGCRPMALQVDTDDEAATLMPLQNEMQALAERYAASETRAEMDREWRNGQRRSDKLRRSLASRIPKSWPQEMTTLFLNRLADSVNAAFNDAPPKKGADDDVEISELTEDDPAVAKASDAGEVRSKARPGANGARAAGDESEGSEATQ</sequence>
<dbReference type="Gene3D" id="3.40.140.10">
    <property type="entry name" value="Cytidine Deaminase, domain 2"/>
    <property type="match status" value="1"/>
</dbReference>
<dbReference type="Pfam" id="PF01398">
    <property type="entry name" value="JAB"/>
    <property type="match status" value="1"/>
</dbReference>
<feature type="compositionally biased region" description="Acidic residues" evidence="1">
    <location>
        <begin position="619"/>
        <end position="631"/>
    </location>
</feature>
<feature type="region of interest" description="Disordered" evidence="1">
    <location>
        <begin position="608"/>
        <end position="667"/>
    </location>
</feature>
<gene>
    <name evidence="3" type="ORF">WJX75_001839</name>
</gene>
<feature type="region of interest" description="Disordered" evidence="1">
    <location>
        <begin position="136"/>
        <end position="155"/>
    </location>
</feature>
<feature type="compositionally biased region" description="Polar residues" evidence="1">
    <location>
        <begin position="279"/>
        <end position="302"/>
    </location>
</feature>
<dbReference type="Pfam" id="PF18755">
    <property type="entry name" value="RAMA"/>
    <property type="match status" value="1"/>
</dbReference>
<dbReference type="InterPro" id="IPR000555">
    <property type="entry name" value="JAMM/MPN+_dom"/>
</dbReference>
<reference evidence="3 4" key="1">
    <citation type="journal article" date="2024" name="Nat. Commun.">
        <title>Phylogenomics reveals the evolutionary origins of lichenization in chlorophyte algae.</title>
        <authorList>
            <person name="Puginier C."/>
            <person name="Libourel C."/>
            <person name="Otte J."/>
            <person name="Skaloud P."/>
            <person name="Haon M."/>
            <person name="Grisel S."/>
            <person name="Petersen M."/>
            <person name="Berrin J.G."/>
            <person name="Delaux P.M."/>
            <person name="Dal Grande F."/>
            <person name="Keller J."/>
        </authorList>
    </citation>
    <scope>NUCLEOTIDE SEQUENCE [LARGE SCALE GENOMIC DNA]</scope>
    <source>
        <strain evidence="3 4">SAG 216-7</strain>
    </source>
</reference>
<feature type="compositionally biased region" description="Basic and acidic residues" evidence="1">
    <location>
        <begin position="12"/>
        <end position="22"/>
    </location>
</feature>
<feature type="compositionally biased region" description="Acidic residues" evidence="1">
    <location>
        <begin position="1"/>
        <end position="11"/>
    </location>
</feature>
<keyword evidence="4" id="KW-1185">Reference proteome</keyword>
<accession>A0ABR2YVD9</accession>
<evidence type="ECO:0000313" key="4">
    <source>
        <dbReference type="Proteomes" id="UP001491310"/>
    </source>
</evidence>
<feature type="compositionally biased region" description="Acidic residues" evidence="1">
    <location>
        <begin position="658"/>
        <end position="667"/>
    </location>
</feature>
<feature type="compositionally biased region" description="Acidic residues" evidence="1">
    <location>
        <begin position="110"/>
        <end position="122"/>
    </location>
</feature>
<dbReference type="PROSITE" id="PS50249">
    <property type="entry name" value="MPN"/>
    <property type="match status" value="1"/>
</dbReference>
<dbReference type="PANTHER" id="PTHR10410">
    <property type="entry name" value="EUKARYOTIC TRANSLATION INITIATION FACTOR 3 -RELATED"/>
    <property type="match status" value="1"/>
</dbReference>
<dbReference type="SUPFAM" id="SSF102712">
    <property type="entry name" value="JAB1/MPN domain"/>
    <property type="match status" value="1"/>
</dbReference>